<sequence>MTGHALTNAESFFEAHKTAYPKSTLPPLLQLDKRSGLDASKGAQDRLSQLPIELGLKIFGETCRDPFKAHPLSFTEAKNAESLAFGLASVCKFWRDLAYSTPVLWTSILLNVNSVRAELNSVLCWRFDLGRKLPLSLYVHDNLPETDANNPQIKMAELIVLQQTTFLRDFISRRINHIGTLVVHLAQPFFSAFELSRVADPSTLVELHLHRRGEDRYYDHAMTPITFDNQLALRKICIDSYPPEEVLIRWQDIQELKFDNIIIDDALPALAQASQVSVMDLSLNGSHGLVRGPPLPVVMPNMKSLRIRNDYTVDVFMSTCAMPSLNSLDVHDINGTGLWFSHPDFISFVGHCSSTLTGLSIGYLRDIIYEGFVSIIEHCPNLTNLDLRHYIPIDTNASRNVLHAIIKRLTLPSNQFEFDSSSNQLLSPHLQSLKVSVDFPLEWAVLVDLVASRQTPSQAGDIKRLRNLYLHFIGDQPGFLDLSCTRRILKLQEAGCSITLDQRDNSEEPFPNFNIVRESQKHQNLI</sequence>
<dbReference type="Gene3D" id="1.20.1280.50">
    <property type="match status" value="1"/>
</dbReference>
<evidence type="ECO:0008006" key="3">
    <source>
        <dbReference type="Google" id="ProtNLM"/>
    </source>
</evidence>
<comment type="caution">
    <text evidence="1">The sequence shown here is derived from an EMBL/GenBank/DDBJ whole genome shotgun (WGS) entry which is preliminary data.</text>
</comment>
<organism evidence="1 2">
    <name type="scientific">Crepidotus variabilis</name>
    <dbReference type="NCBI Taxonomy" id="179855"/>
    <lineage>
        <taxon>Eukaryota</taxon>
        <taxon>Fungi</taxon>
        <taxon>Dikarya</taxon>
        <taxon>Basidiomycota</taxon>
        <taxon>Agaricomycotina</taxon>
        <taxon>Agaricomycetes</taxon>
        <taxon>Agaricomycetidae</taxon>
        <taxon>Agaricales</taxon>
        <taxon>Agaricineae</taxon>
        <taxon>Crepidotaceae</taxon>
        <taxon>Crepidotus</taxon>
    </lineage>
</organism>
<dbReference type="Gene3D" id="3.80.10.10">
    <property type="entry name" value="Ribonuclease Inhibitor"/>
    <property type="match status" value="1"/>
</dbReference>
<dbReference type="SUPFAM" id="SSF81383">
    <property type="entry name" value="F-box domain"/>
    <property type="match status" value="1"/>
</dbReference>
<dbReference type="EMBL" id="MU157870">
    <property type="protein sequence ID" value="KAF9526578.1"/>
    <property type="molecule type" value="Genomic_DNA"/>
</dbReference>
<dbReference type="OrthoDB" id="3038759at2759"/>
<dbReference type="InterPro" id="IPR036047">
    <property type="entry name" value="F-box-like_dom_sf"/>
</dbReference>
<evidence type="ECO:0000313" key="2">
    <source>
        <dbReference type="Proteomes" id="UP000807306"/>
    </source>
</evidence>
<dbReference type="SUPFAM" id="SSF52047">
    <property type="entry name" value="RNI-like"/>
    <property type="match status" value="1"/>
</dbReference>
<reference evidence="1" key="1">
    <citation type="submission" date="2020-11" db="EMBL/GenBank/DDBJ databases">
        <authorList>
            <consortium name="DOE Joint Genome Institute"/>
            <person name="Ahrendt S."/>
            <person name="Riley R."/>
            <person name="Andreopoulos W."/>
            <person name="Labutti K."/>
            <person name="Pangilinan J."/>
            <person name="Ruiz-Duenas F.J."/>
            <person name="Barrasa J.M."/>
            <person name="Sanchez-Garcia M."/>
            <person name="Camarero S."/>
            <person name="Miyauchi S."/>
            <person name="Serrano A."/>
            <person name="Linde D."/>
            <person name="Babiker R."/>
            <person name="Drula E."/>
            <person name="Ayuso-Fernandez I."/>
            <person name="Pacheco R."/>
            <person name="Padilla G."/>
            <person name="Ferreira P."/>
            <person name="Barriuso J."/>
            <person name="Kellner H."/>
            <person name="Castanera R."/>
            <person name="Alfaro M."/>
            <person name="Ramirez L."/>
            <person name="Pisabarro A.G."/>
            <person name="Kuo A."/>
            <person name="Tritt A."/>
            <person name="Lipzen A."/>
            <person name="He G."/>
            <person name="Yan M."/>
            <person name="Ng V."/>
            <person name="Cullen D."/>
            <person name="Martin F."/>
            <person name="Rosso M.-N."/>
            <person name="Henrissat B."/>
            <person name="Hibbett D."/>
            <person name="Martinez A.T."/>
            <person name="Grigoriev I.V."/>
        </authorList>
    </citation>
    <scope>NUCLEOTIDE SEQUENCE</scope>
    <source>
        <strain evidence="1">CBS 506.95</strain>
    </source>
</reference>
<gene>
    <name evidence="1" type="ORF">CPB83DRAFT_460633</name>
</gene>
<keyword evidence="2" id="KW-1185">Reference proteome</keyword>
<name>A0A9P6JN87_9AGAR</name>
<accession>A0A9P6JN87</accession>
<dbReference type="AlphaFoldDB" id="A0A9P6JN87"/>
<protein>
    <recommendedName>
        <fullName evidence="3">F-box domain-containing protein</fullName>
    </recommendedName>
</protein>
<evidence type="ECO:0000313" key="1">
    <source>
        <dbReference type="EMBL" id="KAF9526578.1"/>
    </source>
</evidence>
<proteinExistence type="predicted"/>
<dbReference type="InterPro" id="IPR032675">
    <property type="entry name" value="LRR_dom_sf"/>
</dbReference>
<dbReference type="Proteomes" id="UP000807306">
    <property type="component" value="Unassembled WGS sequence"/>
</dbReference>